<feature type="compositionally biased region" description="Basic and acidic residues" evidence="1">
    <location>
        <begin position="203"/>
        <end position="213"/>
    </location>
</feature>
<dbReference type="PANTHER" id="PTHR43441:SF10">
    <property type="entry name" value="ACETYLTRANSFERASE"/>
    <property type="match status" value="1"/>
</dbReference>
<reference evidence="3 4" key="1">
    <citation type="journal article" date="2019" name="Microbiol. Resour. Announc.">
        <title>Draft Genome Sequence of the Most Traditional epsilon-Poly-l-Lysine Producer, Streptomyces albulus NBRC14147.</title>
        <authorList>
            <person name="Yamanaka K."/>
            <person name="Hamano Y."/>
        </authorList>
    </citation>
    <scope>NUCLEOTIDE SEQUENCE [LARGE SCALE GENOMIC DNA]</scope>
    <source>
        <strain evidence="3 4">NBRC 14147</strain>
    </source>
</reference>
<keyword evidence="3" id="KW-0808">Transferase</keyword>
<dbReference type="Pfam" id="PF13302">
    <property type="entry name" value="Acetyltransf_3"/>
    <property type="match status" value="1"/>
</dbReference>
<dbReference type="PANTHER" id="PTHR43441">
    <property type="entry name" value="RIBOSOMAL-PROTEIN-SERINE ACETYLTRANSFERASE"/>
    <property type="match status" value="1"/>
</dbReference>
<protein>
    <submittedName>
        <fullName evidence="3">Acetyltransferase</fullName>
    </submittedName>
</protein>
<dbReference type="GO" id="GO:1990189">
    <property type="term" value="F:protein N-terminal-serine acetyltransferase activity"/>
    <property type="evidence" value="ECO:0007669"/>
    <property type="project" value="TreeGrafter"/>
</dbReference>
<feature type="region of interest" description="Disordered" evidence="1">
    <location>
        <begin position="194"/>
        <end position="213"/>
    </location>
</feature>
<feature type="domain" description="N-acetyltransferase" evidence="2">
    <location>
        <begin position="23"/>
        <end position="183"/>
    </location>
</feature>
<dbReference type="AlphaFoldDB" id="A0A401RCA9"/>
<dbReference type="EMBL" id="BHXC01000007">
    <property type="protein sequence ID" value="GCB95250.1"/>
    <property type="molecule type" value="Genomic_DNA"/>
</dbReference>
<dbReference type="InterPro" id="IPR051908">
    <property type="entry name" value="Ribosomal_N-acetyltransferase"/>
</dbReference>
<evidence type="ECO:0000256" key="1">
    <source>
        <dbReference type="SAM" id="MobiDB-lite"/>
    </source>
</evidence>
<dbReference type="SUPFAM" id="SSF55729">
    <property type="entry name" value="Acyl-CoA N-acyltransferases (Nat)"/>
    <property type="match status" value="1"/>
</dbReference>
<dbReference type="InterPro" id="IPR016181">
    <property type="entry name" value="Acyl_CoA_acyltransferase"/>
</dbReference>
<dbReference type="RefSeq" id="WP_016571498.1">
    <property type="nucleotide sequence ID" value="NZ_BHXC01000007.1"/>
</dbReference>
<name>A0A401RCA9_STRNR</name>
<dbReference type="Proteomes" id="UP000288351">
    <property type="component" value="Unassembled WGS sequence"/>
</dbReference>
<accession>A0A401RCA9</accession>
<evidence type="ECO:0000313" key="3">
    <source>
        <dbReference type="EMBL" id="GCB95250.1"/>
    </source>
</evidence>
<dbReference type="GO" id="GO:0008999">
    <property type="term" value="F:protein-N-terminal-alanine acetyltransferase activity"/>
    <property type="evidence" value="ECO:0007669"/>
    <property type="project" value="TreeGrafter"/>
</dbReference>
<proteinExistence type="predicted"/>
<evidence type="ECO:0000313" key="4">
    <source>
        <dbReference type="Proteomes" id="UP000288351"/>
    </source>
</evidence>
<evidence type="ECO:0000259" key="2">
    <source>
        <dbReference type="PROSITE" id="PS51186"/>
    </source>
</evidence>
<comment type="caution">
    <text evidence="3">The sequence shown here is derived from an EMBL/GenBank/DDBJ whole genome shotgun (WGS) entry which is preliminary data.</text>
</comment>
<sequence length="213" mass="23202">MTQPTNKIVARLETDATQSSSALLLRPWRAADTADLVELHRDDSLRRYTSSGIDDEAGAARWVREQQRGWETGDRFAFAVVAPEAAGDEGQLVGHIVLKGGAPGTPTAEVGYWTAAYARGRGVASRALRTLTDWAFTTFAGDGLTRLELLHQVDNPASCRVAQKCRYVLTELLPAAPPAYPLNGHLHVRATFEQRAGRQGQDPADRREIGCPP</sequence>
<gene>
    <name evidence="3" type="ORF">SALB_08053</name>
</gene>
<dbReference type="Gene3D" id="3.40.630.30">
    <property type="match status" value="1"/>
</dbReference>
<organism evidence="3 4">
    <name type="scientific">Streptomyces noursei</name>
    <name type="common">Streptomyces albulus</name>
    <dbReference type="NCBI Taxonomy" id="1971"/>
    <lineage>
        <taxon>Bacteria</taxon>
        <taxon>Bacillati</taxon>
        <taxon>Actinomycetota</taxon>
        <taxon>Actinomycetes</taxon>
        <taxon>Kitasatosporales</taxon>
        <taxon>Streptomycetaceae</taxon>
        <taxon>Streptomyces</taxon>
    </lineage>
</organism>
<dbReference type="GO" id="GO:0005737">
    <property type="term" value="C:cytoplasm"/>
    <property type="evidence" value="ECO:0007669"/>
    <property type="project" value="TreeGrafter"/>
</dbReference>
<dbReference type="InterPro" id="IPR000182">
    <property type="entry name" value="GNAT_dom"/>
</dbReference>
<dbReference type="CDD" id="cd04301">
    <property type="entry name" value="NAT_SF"/>
    <property type="match status" value="1"/>
</dbReference>
<dbReference type="PROSITE" id="PS51186">
    <property type="entry name" value="GNAT"/>
    <property type="match status" value="1"/>
</dbReference>